<name>A0A6A6J743_WESOR</name>
<comment type="similarity">
    <text evidence="1">Belongs to the 3-beta-HSD family.</text>
</comment>
<dbReference type="PANTHER" id="PTHR43245">
    <property type="entry name" value="BIFUNCTIONAL POLYMYXIN RESISTANCE PROTEIN ARNA"/>
    <property type="match status" value="1"/>
</dbReference>
<protein>
    <submittedName>
        <fullName evidence="5">C-3 sterol dehydrogenase/C-4 decarboxylase-like protein</fullName>
    </submittedName>
</protein>
<evidence type="ECO:0000313" key="5">
    <source>
        <dbReference type="EMBL" id="KAF2272215.1"/>
    </source>
</evidence>
<sequence length="387" mass="43253">MADKRNLGTVLVTGGTGWLGSHIVQSLLADQSFNSVVSTVEPGETENVHNRIPGATYHECALSDLSQFTKLLSTIQPRTIIHTVSTDFFSADEAHYRITYHQSKRIITAARQHASVQALVYTSTCEVLALKPSHNTHPVHEDEVPTYTLKSGPHAYARTKSAIDALVRQLNTREALHNTSGDFTDQLLTAVLRTAGLYGPDSSTIRAMLERVNTPNTRFQIGPNALRHDWLYVENCARAHVLAAKALLKPPNPNPGDGEERADGQAFFLTDGKPLPFWDFVRCVWAEAGDANWKPGGPRKVDRVVPFWLVLSVVGVIEWVYWVVTMGRVRPGVSRLTYYYIRMGCWLDIGRARRVLGYEPVVGGTEEGVRRTMEWFRGNGWDSKKEE</sequence>
<dbReference type="Pfam" id="PF01073">
    <property type="entry name" value="3Beta_HSD"/>
    <property type="match status" value="1"/>
</dbReference>
<dbReference type="Gene3D" id="3.40.50.720">
    <property type="entry name" value="NAD(P)-binding Rossmann-like Domain"/>
    <property type="match status" value="1"/>
</dbReference>
<evidence type="ECO:0000256" key="1">
    <source>
        <dbReference type="ARBA" id="ARBA00009219"/>
    </source>
</evidence>
<dbReference type="GO" id="GO:0016616">
    <property type="term" value="F:oxidoreductase activity, acting on the CH-OH group of donors, NAD or NADP as acceptor"/>
    <property type="evidence" value="ECO:0007669"/>
    <property type="project" value="InterPro"/>
</dbReference>
<evidence type="ECO:0000259" key="4">
    <source>
        <dbReference type="Pfam" id="PF01073"/>
    </source>
</evidence>
<evidence type="ECO:0000256" key="2">
    <source>
        <dbReference type="ARBA" id="ARBA00023002"/>
    </source>
</evidence>
<dbReference type="OrthoDB" id="10058185at2759"/>
<keyword evidence="2" id="KW-0560">Oxidoreductase</keyword>
<keyword evidence="3" id="KW-0472">Membrane</keyword>
<dbReference type="GeneID" id="54552451"/>
<reference evidence="5" key="1">
    <citation type="journal article" date="2020" name="Stud. Mycol.">
        <title>101 Dothideomycetes genomes: a test case for predicting lifestyles and emergence of pathogens.</title>
        <authorList>
            <person name="Haridas S."/>
            <person name="Albert R."/>
            <person name="Binder M."/>
            <person name="Bloem J."/>
            <person name="Labutti K."/>
            <person name="Salamov A."/>
            <person name="Andreopoulos B."/>
            <person name="Baker S."/>
            <person name="Barry K."/>
            <person name="Bills G."/>
            <person name="Bluhm B."/>
            <person name="Cannon C."/>
            <person name="Castanera R."/>
            <person name="Culley D."/>
            <person name="Daum C."/>
            <person name="Ezra D."/>
            <person name="Gonzalez J."/>
            <person name="Henrissat B."/>
            <person name="Kuo A."/>
            <person name="Liang C."/>
            <person name="Lipzen A."/>
            <person name="Lutzoni F."/>
            <person name="Magnuson J."/>
            <person name="Mondo S."/>
            <person name="Nolan M."/>
            <person name="Ohm R."/>
            <person name="Pangilinan J."/>
            <person name="Park H.-J."/>
            <person name="Ramirez L."/>
            <person name="Alfaro M."/>
            <person name="Sun H."/>
            <person name="Tritt A."/>
            <person name="Yoshinaga Y."/>
            <person name="Zwiers L.-H."/>
            <person name="Turgeon B."/>
            <person name="Goodwin S."/>
            <person name="Spatafora J."/>
            <person name="Crous P."/>
            <person name="Grigoriev I."/>
        </authorList>
    </citation>
    <scope>NUCLEOTIDE SEQUENCE</scope>
    <source>
        <strain evidence="5">CBS 379.55</strain>
    </source>
</reference>
<accession>A0A6A6J743</accession>
<feature type="domain" description="3-beta hydroxysteroid dehydrogenase/isomerase" evidence="4">
    <location>
        <begin position="11"/>
        <end position="289"/>
    </location>
</feature>
<dbReference type="GO" id="GO:0006694">
    <property type="term" value="P:steroid biosynthetic process"/>
    <property type="evidence" value="ECO:0007669"/>
    <property type="project" value="InterPro"/>
</dbReference>
<dbReference type="EMBL" id="ML986524">
    <property type="protein sequence ID" value="KAF2272215.1"/>
    <property type="molecule type" value="Genomic_DNA"/>
</dbReference>
<keyword evidence="3" id="KW-1133">Transmembrane helix</keyword>
<dbReference type="InterPro" id="IPR002225">
    <property type="entry name" value="3Beta_OHSteriod_DH/Estase"/>
</dbReference>
<organism evidence="5 6">
    <name type="scientific">Westerdykella ornata</name>
    <dbReference type="NCBI Taxonomy" id="318751"/>
    <lineage>
        <taxon>Eukaryota</taxon>
        <taxon>Fungi</taxon>
        <taxon>Dikarya</taxon>
        <taxon>Ascomycota</taxon>
        <taxon>Pezizomycotina</taxon>
        <taxon>Dothideomycetes</taxon>
        <taxon>Pleosporomycetidae</taxon>
        <taxon>Pleosporales</taxon>
        <taxon>Sporormiaceae</taxon>
        <taxon>Westerdykella</taxon>
    </lineage>
</organism>
<dbReference type="RefSeq" id="XP_033649754.1">
    <property type="nucleotide sequence ID" value="XM_033799276.1"/>
</dbReference>
<evidence type="ECO:0000313" key="6">
    <source>
        <dbReference type="Proteomes" id="UP000800097"/>
    </source>
</evidence>
<dbReference type="Proteomes" id="UP000800097">
    <property type="component" value="Unassembled WGS sequence"/>
</dbReference>
<dbReference type="SUPFAM" id="SSF51735">
    <property type="entry name" value="NAD(P)-binding Rossmann-fold domains"/>
    <property type="match status" value="1"/>
</dbReference>
<proteinExistence type="inferred from homology"/>
<keyword evidence="3" id="KW-0812">Transmembrane</keyword>
<gene>
    <name evidence="5" type="ORF">EI97DRAFT_437110</name>
</gene>
<dbReference type="InterPro" id="IPR036291">
    <property type="entry name" value="NAD(P)-bd_dom_sf"/>
</dbReference>
<keyword evidence="6" id="KW-1185">Reference proteome</keyword>
<dbReference type="PANTHER" id="PTHR43245:SF51">
    <property type="entry name" value="SHORT CHAIN DEHYDROGENASE_REDUCTASE FAMILY 42E, MEMBER 2"/>
    <property type="match status" value="1"/>
</dbReference>
<evidence type="ECO:0000256" key="3">
    <source>
        <dbReference type="SAM" id="Phobius"/>
    </source>
</evidence>
<dbReference type="InterPro" id="IPR050177">
    <property type="entry name" value="Lipid_A_modif_metabolic_enz"/>
</dbReference>
<feature type="transmembrane region" description="Helical" evidence="3">
    <location>
        <begin position="305"/>
        <end position="324"/>
    </location>
</feature>
<dbReference type="AlphaFoldDB" id="A0A6A6J743"/>